<evidence type="ECO:0000313" key="1">
    <source>
        <dbReference type="EMBL" id="RLM61433.1"/>
    </source>
</evidence>
<reference evidence="2" key="1">
    <citation type="journal article" date="2019" name="Nat. Commun.">
        <title>The genome of broomcorn millet.</title>
        <authorList>
            <person name="Zou C."/>
            <person name="Miki D."/>
            <person name="Li D."/>
            <person name="Tang Q."/>
            <person name="Xiao L."/>
            <person name="Rajput S."/>
            <person name="Deng P."/>
            <person name="Jia W."/>
            <person name="Huang R."/>
            <person name="Zhang M."/>
            <person name="Sun Y."/>
            <person name="Hu J."/>
            <person name="Fu X."/>
            <person name="Schnable P.S."/>
            <person name="Li F."/>
            <person name="Zhang H."/>
            <person name="Feng B."/>
            <person name="Zhu X."/>
            <person name="Liu R."/>
            <person name="Schnable J.C."/>
            <person name="Zhu J.-K."/>
            <person name="Zhang H."/>
        </authorList>
    </citation>
    <scope>NUCLEOTIDE SEQUENCE [LARGE SCALE GENOMIC DNA]</scope>
</reference>
<evidence type="ECO:0000313" key="2">
    <source>
        <dbReference type="Proteomes" id="UP000275267"/>
    </source>
</evidence>
<protein>
    <submittedName>
        <fullName evidence="1">Uncharacterized protein</fullName>
    </submittedName>
</protein>
<comment type="caution">
    <text evidence="1">The sequence shown here is derived from an EMBL/GenBank/DDBJ whole genome shotgun (WGS) entry which is preliminary data.</text>
</comment>
<keyword evidence="2" id="KW-1185">Reference proteome</keyword>
<accession>A0A3L6PNN6</accession>
<dbReference type="Proteomes" id="UP000275267">
    <property type="component" value="Unassembled WGS sequence"/>
</dbReference>
<organism evidence="1 2">
    <name type="scientific">Panicum miliaceum</name>
    <name type="common">Proso millet</name>
    <name type="synonym">Broomcorn millet</name>
    <dbReference type="NCBI Taxonomy" id="4540"/>
    <lineage>
        <taxon>Eukaryota</taxon>
        <taxon>Viridiplantae</taxon>
        <taxon>Streptophyta</taxon>
        <taxon>Embryophyta</taxon>
        <taxon>Tracheophyta</taxon>
        <taxon>Spermatophyta</taxon>
        <taxon>Magnoliopsida</taxon>
        <taxon>Liliopsida</taxon>
        <taxon>Poales</taxon>
        <taxon>Poaceae</taxon>
        <taxon>PACMAD clade</taxon>
        <taxon>Panicoideae</taxon>
        <taxon>Panicodae</taxon>
        <taxon>Paniceae</taxon>
        <taxon>Panicinae</taxon>
        <taxon>Panicum</taxon>
        <taxon>Panicum sect. Panicum</taxon>
    </lineage>
</organism>
<name>A0A3L6PNN6_PANMI</name>
<sequence length="59" mass="6999">MMDESKRSAMSTSLSWAMRFMRNVEQLWGLEERGHGRKQCFRIMALKAKIFRLMAMSEV</sequence>
<gene>
    <name evidence="1" type="ORF">C2845_PM14G09960</name>
</gene>
<dbReference type="AlphaFoldDB" id="A0A3L6PNN6"/>
<dbReference type="EMBL" id="PQIB02000016">
    <property type="protein sequence ID" value="RLM61433.1"/>
    <property type="molecule type" value="Genomic_DNA"/>
</dbReference>
<proteinExistence type="predicted"/>